<sequence length="487" mass="54075">RTGELLGHGSSTKADVGDDFKDLQLETDNRHAGTEWTQAALLLYTNQLLKKKEASDNTKLKLYLLENLGSAMLRLGTCLPKDSNYGRALESLGRTEELLNEHQLKFVNNVKEGWLPELQRSLDDFREYVALQKQLNARRSDYDSKMVKFQKARKDNITAEDDLRTAQVRYEDTYEDLGRRMLVMQDAEQEYLRGAYSFYEAQLEYHKNCYEELARARSGLDECMRMQRQPAAQRLPVAASLATRRSQQALRAAEAAAPARNPIPFGAQHSDLSSGASTPNGSLTAHPPPPMAHSQSEYGTSPGGRQGPPTVAPRRHAPPPPAPSRGPRRTLRRTLYQFHANELGELPLEKGDIVEVIERIDDGWWNGKLVHAAAGQGAAKIGQTGLFPGNYTEDCSESDIPAAAQAPPPPPPPQRSGSLHSSVHQRSESGQAPGYRPPASFRTRTMPDTDLALKPAVAKACKDCPCTDHKSNPLDRFRCTNCFHYHS</sequence>
<organism evidence="1 2">
    <name type="scientific">Coemansia nantahalensis</name>
    <dbReference type="NCBI Taxonomy" id="2789366"/>
    <lineage>
        <taxon>Eukaryota</taxon>
        <taxon>Fungi</taxon>
        <taxon>Fungi incertae sedis</taxon>
        <taxon>Zoopagomycota</taxon>
        <taxon>Kickxellomycotina</taxon>
        <taxon>Kickxellomycetes</taxon>
        <taxon>Kickxellales</taxon>
        <taxon>Kickxellaceae</taxon>
        <taxon>Coemansia</taxon>
    </lineage>
</organism>
<accession>A0ACC1K2P2</accession>
<name>A0ACC1K2P2_9FUNG</name>
<reference evidence="1" key="1">
    <citation type="submission" date="2022-07" db="EMBL/GenBank/DDBJ databases">
        <title>Phylogenomic reconstructions and comparative analyses of Kickxellomycotina fungi.</title>
        <authorList>
            <person name="Reynolds N.K."/>
            <person name="Stajich J.E."/>
            <person name="Barry K."/>
            <person name="Grigoriev I.V."/>
            <person name="Crous P."/>
            <person name="Smith M.E."/>
        </authorList>
    </citation>
    <scope>NUCLEOTIDE SEQUENCE</scope>
    <source>
        <strain evidence="1">CBS 109366</strain>
    </source>
</reference>
<comment type="caution">
    <text evidence="1">The sequence shown here is derived from an EMBL/GenBank/DDBJ whole genome shotgun (WGS) entry which is preliminary data.</text>
</comment>
<evidence type="ECO:0000313" key="1">
    <source>
        <dbReference type="EMBL" id="KAJ2772101.1"/>
    </source>
</evidence>
<keyword evidence="2" id="KW-1185">Reference proteome</keyword>
<gene>
    <name evidence="1" type="ORF">IWQ57_001912</name>
</gene>
<dbReference type="Proteomes" id="UP001140234">
    <property type="component" value="Unassembled WGS sequence"/>
</dbReference>
<proteinExistence type="predicted"/>
<protein>
    <submittedName>
        <fullName evidence="1">Uncharacterized protein</fullName>
    </submittedName>
</protein>
<feature type="non-terminal residue" evidence="1">
    <location>
        <position position="1"/>
    </location>
</feature>
<evidence type="ECO:0000313" key="2">
    <source>
        <dbReference type="Proteomes" id="UP001140234"/>
    </source>
</evidence>
<dbReference type="EMBL" id="JANBUJ010000425">
    <property type="protein sequence ID" value="KAJ2772101.1"/>
    <property type="molecule type" value="Genomic_DNA"/>
</dbReference>